<dbReference type="InterPro" id="IPR019734">
    <property type="entry name" value="TPR_rpt"/>
</dbReference>
<feature type="coiled-coil region" evidence="4">
    <location>
        <begin position="54"/>
        <end position="81"/>
    </location>
</feature>
<protein>
    <recommendedName>
        <fullName evidence="5">F-box domain-containing protein</fullName>
    </recommendedName>
</protein>
<feature type="repeat" description="TPR" evidence="3">
    <location>
        <begin position="13"/>
        <end position="46"/>
    </location>
</feature>
<evidence type="ECO:0000256" key="2">
    <source>
        <dbReference type="ARBA" id="ARBA00022803"/>
    </source>
</evidence>
<sequence length="574" mass="65696">MRFESSNVQLAAAEKLQAEGMASLRKGNYKLAIDKFTEAIDMQPPILMTLLDGRAALYDKIDQLKLALKDAKRMMEHEKANPKGYLRAGKVLYRMNKPTMALEIYKLGVKNVEPSDPHLPRLQEMIEKAVDKQTKALKAAQKKIYDPMQVLPLELLEMVLEYLPFANIVAMQRVSKTWRGVISNNPRFWTTLDFSRAKKPVSRAALKNCISKSKYTLTKAILKKIHNFNDTTLIDMVSVCKDLEYLKVMGGFMGSSLSRAMQLTKSMRTLILHCQIPFATFEALVNPELPLEHLECLELGPTKGTMRFGKREPCLALKRLLVNFANEQLNMRPVALDELLVMLPNVQELQLNKLQSDLEKLDMTSLEQLEIFVCRNSKIQADEVVYPVSLQILDLSCTSFTSAENIAEHQETLLNLKRLNLTKCNLTPTIFLELVPPFETQLTHLRIGYARHLDYNLLAENFFRKKLLTELRELSVEGDYDFSNHAIKELYYQQNLERLNFSITSLNGSGAYQFILNSKSVGNIREIYMNGIDRVSADLVQFAAKKGIRIIQMQENGRDWLMLRGENEDAFMRV</sequence>
<dbReference type="EMBL" id="JAVHJO010000006">
    <property type="protein sequence ID" value="KAK6539529.1"/>
    <property type="molecule type" value="Genomic_DNA"/>
</dbReference>
<dbReference type="PROSITE" id="PS50181">
    <property type="entry name" value="FBOX"/>
    <property type="match status" value="1"/>
</dbReference>
<dbReference type="AlphaFoldDB" id="A0AAV9XBS0"/>
<dbReference type="Gene3D" id="1.20.1280.50">
    <property type="match status" value="1"/>
</dbReference>
<dbReference type="PANTHER" id="PTHR22904">
    <property type="entry name" value="TPR REPEAT CONTAINING PROTEIN"/>
    <property type="match status" value="1"/>
</dbReference>
<dbReference type="Proteomes" id="UP001365542">
    <property type="component" value="Unassembled WGS sequence"/>
</dbReference>
<keyword evidence="4" id="KW-0175">Coiled coil</keyword>
<evidence type="ECO:0000313" key="7">
    <source>
        <dbReference type="Proteomes" id="UP001365542"/>
    </source>
</evidence>
<dbReference type="Pfam" id="PF12937">
    <property type="entry name" value="F-box-like"/>
    <property type="match status" value="1"/>
</dbReference>
<dbReference type="GO" id="GO:0051879">
    <property type="term" value="F:Hsp90 protein binding"/>
    <property type="evidence" value="ECO:0007669"/>
    <property type="project" value="TreeGrafter"/>
</dbReference>
<dbReference type="PROSITE" id="PS50005">
    <property type="entry name" value="TPR"/>
    <property type="match status" value="1"/>
</dbReference>
<dbReference type="SUPFAM" id="SSF81383">
    <property type="entry name" value="F-box domain"/>
    <property type="match status" value="1"/>
</dbReference>
<dbReference type="InterPro" id="IPR036047">
    <property type="entry name" value="F-box-like_dom_sf"/>
</dbReference>
<dbReference type="Gene3D" id="3.80.10.10">
    <property type="entry name" value="Ribonuclease Inhibitor"/>
    <property type="match status" value="1"/>
</dbReference>
<keyword evidence="7" id="KW-1185">Reference proteome</keyword>
<dbReference type="Gene3D" id="1.25.40.10">
    <property type="entry name" value="Tetratricopeptide repeat domain"/>
    <property type="match status" value="1"/>
</dbReference>
<comment type="caution">
    <text evidence="6">The sequence shown here is derived from an EMBL/GenBank/DDBJ whole genome shotgun (WGS) entry which is preliminary data.</text>
</comment>
<dbReference type="InterPro" id="IPR011990">
    <property type="entry name" value="TPR-like_helical_dom_sf"/>
</dbReference>
<dbReference type="InterPro" id="IPR001810">
    <property type="entry name" value="F-box_dom"/>
</dbReference>
<accession>A0AAV9XBS0</accession>
<evidence type="ECO:0000256" key="1">
    <source>
        <dbReference type="ARBA" id="ARBA00022737"/>
    </source>
</evidence>
<dbReference type="SUPFAM" id="SSF48452">
    <property type="entry name" value="TPR-like"/>
    <property type="match status" value="1"/>
</dbReference>
<organism evidence="6 7">
    <name type="scientific">Orbilia ellipsospora</name>
    <dbReference type="NCBI Taxonomy" id="2528407"/>
    <lineage>
        <taxon>Eukaryota</taxon>
        <taxon>Fungi</taxon>
        <taxon>Dikarya</taxon>
        <taxon>Ascomycota</taxon>
        <taxon>Pezizomycotina</taxon>
        <taxon>Orbiliomycetes</taxon>
        <taxon>Orbiliales</taxon>
        <taxon>Orbiliaceae</taxon>
        <taxon>Orbilia</taxon>
    </lineage>
</organism>
<dbReference type="InterPro" id="IPR032675">
    <property type="entry name" value="LRR_dom_sf"/>
</dbReference>
<keyword evidence="2 3" id="KW-0802">TPR repeat</keyword>
<evidence type="ECO:0000313" key="6">
    <source>
        <dbReference type="EMBL" id="KAK6539529.1"/>
    </source>
</evidence>
<dbReference type="PANTHER" id="PTHR22904:SF523">
    <property type="entry name" value="STRESS-INDUCED-PHOSPHOPROTEIN 1"/>
    <property type="match status" value="1"/>
</dbReference>
<reference evidence="6 7" key="1">
    <citation type="submission" date="2019-10" db="EMBL/GenBank/DDBJ databases">
        <authorList>
            <person name="Palmer J.M."/>
        </authorList>
    </citation>
    <scope>NUCLEOTIDE SEQUENCE [LARGE SCALE GENOMIC DNA]</scope>
    <source>
        <strain evidence="6 7">TWF694</strain>
    </source>
</reference>
<dbReference type="SMART" id="SM00256">
    <property type="entry name" value="FBOX"/>
    <property type="match status" value="1"/>
</dbReference>
<evidence type="ECO:0000256" key="4">
    <source>
        <dbReference type="SAM" id="Coils"/>
    </source>
</evidence>
<gene>
    <name evidence="6" type="ORF">TWF694_009745</name>
</gene>
<name>A0AAV9XBS0_9PEZI</name>
<feature type="domain" description="F-box" evidence="5">
    <location>
        <begin position="145"/>
        <end position="192"/>
    </location>
</feature>
<dbReference type="SUPFAM" id="SSF52047">
    <property type="entry name" value="RNI-like"/>
    <property type="match status" value="1"/>
</dbReference>
<evidence type="ECO:0000256" key="3">
    <source>
        <dbReference type="PROSITE-ProRule" id="PRU00339"/>
    </source>
</evidence>
<proteinExistence type="predicted"/>
<evidence type="ECO:0000259" key="5">
    <source>
        <dbReference type="PROSITE" id="PS50181"/>
    </source>
</evidence>
<keyword evidence="1" id="KW-0677">Repeat</keyword>